<evidence type="ECO:0000313" key="5">
    <source>
        <dbReference type="Proteomes" id="UP000813461"/>
    </source>
</evidence>
<keyword evidence="5" id="KW-1185">Reference proteome</keyword>
<dbReference type="GO" id="GO:0019693">
    <property type="term" value="P:ribose phosphate metabolic process"/>
    <property type="evidence" value="ECO:0007669"/>
    <property type="project" value="TreeGrafter"/>
</dbReference>
<evidence type="ECO:0000256" key="2">
    <source>
        <dbReference type="ARBA" id="ARBA00022801"/>
    </source>
</evidence>
<organism evidence="4 5">
    <name type="scientific">Paraphoma chrysanthemicola</name>
    <dbReference type="NCBI Taxonomy" id="798071"/>
    <lineage>
        <taxon>Eukaryota</taxon>
        <taxon>Fungi</taxon>
        <taxon>Dikarya</taxon>
        <taxon>Ascomycota</taxon>
        <taxon>Pezizomycotina</taxon>
        <taxon>Dothideomycetes</taxon>
        <taxon>Pleosporomycetidae</taxon>
        <taxon>Pleosporales</taxon>
        <taxon>Pleosporineae</taxon>
        <taxon>Phaeosphaeriaceae</taxon>
        <taxon>Paraphoma</taxon>
    </lineage>
</organism>
<evidence type="ECO:0000259" key="3">
    <source>
        <dbReference type="PROSITE" id="PS51462"/>
    </source>
</evidence>
<dbReference type="GO" id="GO:0006753">
    <property type="term" value="P:nucleoside phosphate metabolic process"/>
    <property type="evidence" value="ECO:0007669"/>
    <property type="project" value="TreeGrafter"/>
</dbReference>
<dbReference type="Pfam" id="PF00293">
    <property type="entry name" value="NUDIX"/>
    <property type="match status" value="1"/>
</dbReference>
<keyword evidence="2 4" id="KW-0378">Hydrolase</keyword>
<dbReference type="SUPFAM" id="SSF55811">
    <property type="entry name" value="Nudix"/>
    <property type="match status" value="1"/>
</dbReference>
<evidence type="ECO:0000313" key="4">
    <source>
        <dbReference type="EMBL" id="KAH7088905.1"/>
    </source>
</evidence>
<dbReference type="Proteomes" id="UP000813461">
    <property type="component" value="Unassembled WGS sequence"/>
</dbReference>
<protein>
    <submittedName>
        <fullName evidence="4">NUDIX family hydrolase</fullName>
    </submittedName>
</protein>
<dbReference type="Gene3D" id="3.90.79.10">
    <property type="entry name" value="Nucleoside Triphosphate Pyrophosphohydrolase"/>
    <property type="match status" value="1"/>
</dbReference>
<feature type="domain" description="Nudix hydrolase" evidence="3">
    <location>
        <begin position="104"/>
        <end position="267"/>
    </location>
</feature>
<dbReference type="EMBL" id="JAGMVJ010000007">
    <property type="protein sequence ID" value="KAH7088905.1"/>
    <property type="molecule type" value="Genomic_DNA"/>
</dbReference>
<dbReference type="GO" id="GO:0080042">
    <property type="term" value="F:ADP-glucose pyrophosphohydrolase activity"/>
    <property type="evidence" value="ECO:0007669"/>
    <property type="project" value="TreeGrafter"/>
</dbReference>
<dbReference type="PROSITE" id="PS51462">
    <property type="entry name" value="NUDIX"/>
    <property type="match status" value="1"/>
</dbReference>
<proteinExistence type="predicted"/>
<evidence type="ECO:0000256" key="1">
    <source>
        <dbReference type="ARBA" id="ARBA00001946"/>
    </source>
</evidence>
<accession>A0A8K0R8M9</accession>
<dbReference type="InterPro" id="IPR000086">
    <property type="entry name" value="NUDIX_hydrolase_dom"/>
</dbReference>
<gene>
    <name evidence="4" type="ORF">FB567DRAFT_320751</name>
</gene>
<comment type="caution">
    <text evidence="4">The sequence shown here is derived from an EMBL/GenBank/DDBJ whole genome shotgun (WGS) entry which is preliminary data.</text>
</comment>
<dbReference type="PANTHER" id="PTHR11839">
    <property type="entry name" value="UDP/ADP-SUGAR PYROPHOSPHATASE"/>
    <property type="match status" value="1"/>
</dbReference>
<dbReference type="PANTHER" id="PTHR11839:SF18">
    <property type="entry name" value="NUDIX HYDROLASE DOMAIN-CONTAINING PROTEIN"/>
    <property type="match status" value="1"/>
</dbReference>
<dbReference type="AlphaFoldDB" id="A0A8K0R8M9"/>
<dbReference type="InterPro" id="IPR015797">
    <property type="entry name" value="NUDIX_hydrolase-like_dom_sf"/>
</dbReference>
<dbReference type="OrthoDB" id="10249920at2759"/>
<comment type="cofactor">
    <cofactor evidence="1">
        <name>Mg(2+)</name>
        <dbReference type="ChEBI" id="CHEBI:18420"/>
    </cofactor>
</comment>
<dbReference type="CDD" id="cd03424">
    <property type="entry name" value="NUDIX_ADPRase_Nudt5_UGPPase_Nudt14"/>
    <property type="match status" value="1"/>
</dbReference>
<sequence length="288" mass="33050">MPKNFELQSWTHPIPVEVADGLPIHVDEEVLLKFPAFDNWLKSLKTNLSRQEKSSHTYHSDPFRLHGLKIHSITMFGSNIGFMNIEALLRKEQEPKKLDRVVFLRGGSVAVLMILRPKDARHERYVIMTEQPRVGACSTMFLEIPAGMLDGEKNVKGAAIREIQEETHLEIRKEELIDLTALALEEADKTEDLQSGIYMSPANLDEFIPLLLWEKELDRHQIDDLKGRLTGLRAQDEVITIRVMEYRDLWRKGARDSKTLAAWALYEGLTQAGKLEEKLREIRLGKSS</sequence>
<dbReference type="GO" id="GO:0080041">
    <property type="term" value="F:ADP-ribose pyrophosphohydrolase activity"/>
    <property type="evidence" value="ECO:0007669"/>
    <property type="project" value="TreeGrafter"/>
</dbReference>
<reference evidence="4" key="1">
    <citation type="journal article" date="2021" name="Nat. Commun.">
        <title>Genetic determinants of endophytism in the Arabidopsis root mycobiome.</title>
        <authorList>
            <person name="Mesny F."/>
            <person name="Miyauchi S."/>
            <person name="Thiergart T."/>
            <person name="Pickel B."/>
            <person name="Atanasova L."/>
            <person name="Karlsson M."/>
            <person name="Huettel B."/>
            <person name="Barry K.W."/>
            <person name="Haridas S."/>
            <person name="Chen C."/>
            <person name="Bauer D."/>
            <person name="Andreopoulos W."/>
            <person name="Pangilinan J."/>
            <person name="LaButti K."/>
            <person name="Riley R."/>
            <person name="Lipzen A."/>
            <person name="Clum A."/>
            <person name="Drula E."/>
            <person name="Henrissat B."/>
            <person name="Kohler A."/>
            <person name="Grigoriev I.V."/>
            <person name="Martin F.M."/>
            <person name="Hacquard S."/>
        </authorList>
    </citation>
    <scope>NUCLEOTIDE SEQUENCE</scope>
    <source>
        <strain evidence="4">MPI-SDFR-AT-0120</strain>
    </source>
</reference>
<name>A0A8K0R8M9_9PLEO</name>